<evidence type="ECO:0000256" key="4">
    <source>
        <dbReference type="ARBA" id="ARBA00074799"/>
    </source>
</evidence>
<evidence type="ECO:0000256" key="1">
    <source>
        <dbReference type="ARBA" id="ARBA00052141"/>
    </source>
</evidence>
<dbReference type="Pfam" id="PF03819">
    <property type="entry name" value="MazG"/>
    <property type="match status" value="2"/>
</dbReference>
<dbReference type="GO" id="GO:0046081">
    <property type="term" value="P:dUTP catabolic process"/>
    <property type="evidence" value="ECO:0007669"/>
    <property type="project" value="TreeGrafter"/>
</dbReference>
<reference evidence="6 7" key="1">
    <citation type="submission" date="2020-08" db="EMBL/GenBank/DDBJ databases">
        <title>Oceanospirillum sp. nov. isolated from marine sediment.</title>
        <authorList>
            <person name="Ji X."/>
        </authorList>
    </citation>
    <scope>NUCLEOTIDE SEQUENCE [LARGE SCALE GENOMIC DNA]</scope>
    <source>
        <strain evidence="6 7">D5</strain>
    </source>
</reference>
<feature type="domain" description="NTP pyrophosphohydrolase MazG-like" evidence="5">
    <location>
        <begin position="217"/>
        <end position="275"/>
    </location>
</feature>
<organism evidence="6 7">
    <name type="scientific">Oceanospirillum sediminis</name>
    <dbReference type="NCBI Taxonomy" id="2760088"/>
    <lineage>
        <taxon>Bacteria</taxon>
        <taxon>Pseudomonadati</taxon>
        <taxon>Pseudomonadota</taxon>
        <taxon>Gammaproteobacteria</taxon>
        <taxon>Oceanospirillales</taxon>
        <taxon>Oceanospirillaceae</taxon>
        <taxon>Oceanospirillum</taxon>
    </lineage>
</organism>
<dbReference type="GO" id="GO:0046047">
    <property type="term" value="P:TTP catabolic process"/>
    <property type="evidence" value="ECO:0007669"/>
    <property type="project" value="TreeGrafter"/>
</dbReference>
<feature type="domain" description="NTP pyrophosphohydrolase MazG-like" evidence="5">
    <location>
        <begin position="30"/>
        <end position="103"/>
    </location>
</feature>
<accession>A0A839ISE4</accession>
<protein>
    <recommendedName>
        <fullName evidence="4">Nucleoside triphosphate pyrophosphohydrolase</fullName>
        <ecNumber evidence="3">3.6.1.8</ecNumber>
    </recommendedName>
</protein>
<dbReference type="CDD" id="cd11528">
    <property type="entry name" value="NTP-PPase_MazG_Nterm"/>
    <property type="match status" value="1"/>
</dbReference>
<dbReference type="NCBIfam" id="TIGR00444">
    <property type="entry name" value="mazG"/>
    <property type="match status" value="1"/>
</dbReference>
<dbReference type="FunFam" id="1.10.287.1080:FF:000001">
    <property type="entry name" value="Nucleoside triphosphate pyrophosphohydrolase"/>
    <property type="match status" value="1"/>
</dbReference>
<gene>
    <name evidence="6" type="ORF">H4O21_10835</name>
</gene>
<name>A0A839ISE4_9GAMM</name>
<dbReference type="Gene3D" id="1.10.287.1080">
    <property type="entry name" value="MazG-like"/>
    <property type="match status" value="2"/>
</dbReference>
<dbReference type="CDD" id="cd11529">
    <property type="entry name" value="NTP-PPase_MazG_Cterm"/>
    <property type="match status" value="1"/>
</dbReference>
<evidence type="ECO:0000259" key="5">
    <source>
        <dbReference type="Pfam" id="PF03819"/>
    </source>
</evidence>
<dbReference type="GO" id="GO:0046052">
    <property type="term" value="P:UTP catabolic process"/>
    <property type="evidence" value="ECO:0007669"/>
    <property type="project" value="TreeGrafter"/>
</dbReference>
<evidence type="ECO:0000256" key="3">
    <source>
        <dbReference type="ARBA" id="ARBA00066372"/>
    </source>
</evidence>
<keyword evidence="6" id="KW-0378">Hydrolase</keyword>
<dbReference type="InterPro" id="IPR011551">
    <property type="entry name" value="NTP_PyrPHydrolase_MazG"/>
</dbReference>
<evidence type="ECO:0000256" key="2">
    <source>
        <dbReference type="ARBA" id="ARBA00061115"/>
    </source>
</evidence>
<dbReference type="RefSeq" id="WP_182808892.1">
    <property type="nucleotide sequence ID" value="NZ_JACJFM010000012.1"/>
</dbReference>
<dbReference type="PANTHER" id="PTHR30522">
    <property type="entry name" value="NUCLEOSIDE TRIPHOSPHATE PYROPHOSPHOHYDROLASE"/>
    <property type="match status" value="1"/>
</dbReference>
<dbReference type="InterPro" id="IPR048011">
    <property type="entry name" value="NTP-PPase_MazG-like_C"/>
</dbReference>
<dbReference type="GO" id="GO:0006950">
    <property type="term" value="P:response to stress"/>
    <property type="evidence" value="ECO:0007669"/>
    <property type="project" value="UniProtKB-ARBA"/>
</dbReference>
<dbReference type="GO" id="GO:0006203">
    <property type="term" value="P:dGTP catabolic process"/>
    <property type="evidence" value="ECO:0007669"/>
    <property type="project" value="TreeGrafter"/>
</dbReference>
<dbReference type="AlphaFoldDB" id="A0A839ISE4"/>
<comment type="catalytic activity">
    <reaction evidence="1">
        <text>ATP + H2O = AMP + diphosphate + H(+)</text>
        <dbReference type="Rhea" id="RHEA:14245"/>
        <dbReference type="ChEBI" id="CHEBI:15377"/>
        <dbReference type="ChEBI" id="CHEBI:15378"/>
        <dbReference type="ChEBI" id="CHEBI:30616"/>
        <dbReference type="ChEBI" id="CHEBI:33019"/>
        <dbReference type="ChEBI" id="CHEBI:456215"/>
        <dbReference type="EC" id="3.6.1.8"/>
    </reaction>
</comment>
<dbReference type="InterPro" id="IPR004518">
    <property type="entry name" value="MazG-like_dom"/>
</dbReference>
<sequence>MSQHYSVQDLTYLMARLRDPETGCPWDKEQTFATIVPYTLEEAYEVADTIEREDWSHLKDELGDLLFQVIYYAQMADEKGWFKLEDVVHGLTEKMVRRHPHVFENGHLYETAPENNTVPSETETNTDLTISEPGQSGAALNTVAETDIARAKTDQQSVKQNWEAIKAQEKAEKGITDENPSILADVPVTLPALSRAAKLQKRASRVGFDWPDIQGVLDKIREELDEVQEAVNEQDMVAARKEYGDLLFASTNLTRFLKQDPETALRGTNRKFEQRFRYIEQKLSERALTFDDVDLAQMDAWWDEAKSLE</sequence>
<dbReference type="GO" id="GO:0046076">
    <property type="term" value="P:dTTP catabolic process"/>
    <property type="evidence" value="ECO:0007669"/>
    <property type="project" value="TreeGrafter"/>
</dbReference>
<evidence type="ECO:0000313" key="7">
    <source>
        <dbReference type="Proteomes" id="UP000565262"/>
    </source>
</evidence>
<dbReference type="FunFam" id="1.10.287.1080:FF:000003">
    <property type="entry name" value="Nucleoside triphosphate pyrophosphohydrolase"/>
    <property type="match status" value="1"/>
</dbReference>
<dbReference type="EMBL" id="JACJFM010000012">
    <property type="protein sequence ID" value="MBB1487106.1"/>
    <property type="molecule type" value="Genomic_DNA"/>
</dbReference>
<comment type="caution">
    <text evidence="6">The sequence shown here is derived from an EMBL/GenBank/DDBJ whole genome shotgun (WGS) entry which is preliminary data.</text>
</comment>
<dbReference type="GO" id="GO:0046061">
    <property type="term" value="P:dATP catabolic process"/>
    <property type="evidence" value="ECO:0007669"/>
    <property type="project" value="TreeGrafter"/>
</dbReference>
<comment type="similarity">
    <text evidence="2">Belongs to the nucleoside triphosphate pyrophosphohydrolase family.</text>
</comment>
<evidence type="ECO:0000313" key="6">
    <source>
        <dbReference type="EMBL" id="MBB1487106.1"/>
    </source>
</evidence>
<dbReference type="Proteomes" id="UP000565262">
    <property type="component" value="Unassembled WGS sequence"/>
</dbReference>
<dbReference type="EC" id="3.6.1.8" evidence="3"/>
<dbReference type="PANTHER" id="PTHR30522:SF0">
    <property type="entry name" value="NUCLEOSIDE TRIPHOSPHATE PYROPHOSPHOHYDROLASE"/>
    <property type="match status" value="1"/>
</dbReference>
<dbReference type="InterPro" id="IPR048015">
    <property type="entry name" value="NTP-PPase_MazG-like_N"/>
</dbReference>
<keyword evidence="7" id="KW-1185">Reference proteome</keyword>
<dbReference type="SUPFAM" id="SSF101386">
    <property type="entry name" value="all-alpha NTP pyrophosphatases"/>
    <property type="match status" value="2"/>
</dbReference>
<proteinExistence type="inferred from homology"/>
<dbReference type="GO" id="GO:0047693">
    <property type="term" value="F:ATP diphosphatase activity"/>
    <property type="evidence" value="ECO:0007669"/>
    <property type="project" value="UniProtKB-EC"/>
</dbReference>